<dbReference type="AlphaFoldDB" id="A0AAV4UGT2"/>
<comment type="caution">
    <text evidence="2">The sequence shown here is derived from an EMBL/GenBank/DDBJ whole genome shotgun (WGS) entry which is preliminary data.</text>
</comment>
<keyword evidence="1" id="KW-1133">Transmembrane helix</keyword>
<keyword evidence="1" id="KW-0812">Transmembrane</keyword>
<dbReference type="EMBL" id="BPLQ01011251">
    <property type="protein sequence ID" value="GIY56971.1"/>
    <property type="molecule type" value="Genomic_DNA"/>
</dbReference>
<sequence length="93" mass="10814">MEGAITLRNSTESLYLREHTILGVLILKWLSKLFGLLLWSTGLGLSNFLRTFPPSTLLANYFMEEPIHLKTFFFEVQWCVPLLKQEFPNPLEL</sequence>
<proteinExistence type="predicted"/>
<dbReference type="Proteomes" id="UP001054837">
    <property type="component" value="Unassembled WGS sequence"/>
</dbReference>
<organism evidence="2 3">
    <name type="scientific">Caerostris darwini</name>
    <dbReference type="NCBI Taxonomy" id="1538125"/>
    <lineage>
        <taxon>Eukaryota</taxon>
        <taxon>Metazoa</taxon>
        <taxon>Ecdysozoa</taxon>
        <taxon>Arthropoda</taxon>
        <taxon>Chelicerata</taxon>
        <taxon>Arachnida</taxon>
        <taxon>Araneae</taxon>
        <taxon>Araneomorphae</taxon>
        <taxon>Entelegynae</taxon>
        <taxon>Araneoidea</taxon>
        <taxon>Araneidae</taxon>
        <taxon>Caerostris</taxon>
    </lineage>
</organism>
<evidence type="ECO:0000256" key="1">
    <source>
        <dbReference type="SAM" id="Phobius"/>
    </source>
</evidence>
<name>A0AAV4UGT2_9ARAC</name>
<evidence type="ECO:0000313" key="3">
    <source>
        <dbReference type="Proteomes" id="UP001054837"/>
    </source>
</evidence>
<evidence type="ECO:0000313" key="2">
    <source>
        <dbReference type="EMBL" id="GIY56971.1"/>
    </source>
</evidence>
<feature type="transmembrane region" description="Helical" evidence="1">
    <location>
        <begin position="20"/>
        <end position="40"/>
    </location>
</feature>
<keyword evidence="3" id="KW-1185">Reference proteome</keyword>
<accession>A0AAV4UGT2</accession>
<keyword evidence="1" id="KW-0472">Membrane</keyword>
<gene>
    <name evidence="2" type="ORF">CDAR_267861</name>
</gene>
<protein>
    <submittedName>
        <fullName evidence="2">Uncharacterized protein</fullName>
    </submittedName>
</protein>
<reference evidence="2 3" key="1">
    <citation type="submission" date="2021-06" db="EMBL/GenBank/DDBJ databases">
        <title>Caerostris darwini draft genome.</title>
        <authorList>
            <person name="Kono N."/>
            <person name="Arakawa K."/>
        </authorList>
    </citation>
    <scope>NUCLEOTIDE SEQUENCE [LARGE SCALE GENOMIC DNA]</scope>
</reference>